<feature type="region of interest" description="Disordered" evidence="1">
    <location>
        <begin position="23"/>
        <end position="51"/>
    </location>
</feature>
<reference evidence="4" key="1">
    <citation type="submission" date="2016-10" db="EMBL/GenBank/DDBJ databases">
        <authorList>
            <person name="Varghese N."/>
            <person name="Submissions S."/>
        </authorList>
    </citation>
    <scope>NUCLEOTIDE SEQUENCE [LARGE SCALE GENOMIC DNA]</scope>
    <source>
        <strain evidence="4">S6-262</strain>
    </source>
</reference>
<keyword evidence="4" id="KW-1185">Reference proteome</keyword>
<dbReference type="OrthoDB" id="189778at2"/>
<feature type="chain" id="PRO_5011617001" evidence="2">
    <location>
        <begin position="24"/>
        <end position="278"/>
    </location>
</feature>
<dbReference type="Proteomes" id="UP000199206">
    <property type="component" value="Unassembled WGS sequence"/>
</dbReference>
<gene>
    <name evidence="3" type="ORF">SAMN05192583_2488</name>
</gene>
<protein>
    <submittedName>
        <fullName evidence="3">Putative MetA-pathway of phenol degradation</fullName>
    </submittedName>
</protein>
<sequence length="278" mass="29032">MKTRALLFGLVAATVVAASPALAQSGSGGGSGGDDPRFCPNRPSLGSSACTTEPGHVQFEYSALDWQRDDTADARDDQFIVADLLARIGIGPQTEVQVGWTAFGTDRERNKAAGGVTHTNGVGDVRLAVRQNLRNPGGDGLSFGIEPFVILPLGRQPIGDGAWEGGAVIPVTYDLSKSLNLAFTGQVAALADEDGHGRHLNDSGIVGLGYQVSEQVTLTSEVSVERDDDPMGGETHVLAAESIAFKPTRRTQLDLLAAAGLNHSTPDIRLAFGGAILF</sequence>
<proteinExistence type="predicted"/>
<organism evidence="3 4">
    <name type="scientific">Sphingomonas gellani</name>
    <dbReference type="NCBI Taxonomy" id="1166340"/>
    <lineage>
        <taxon>Bacteria</taxon>
        <taxon>Pseudomonadati</taxon>
        <taxon>Pseudomonadota</taxon>
        <taxon>Alphaproteobacteria</taxon>
        <taxon>Sphingomonadales</taxon>
        <taxon>Sphingomonadaceae</taxon>
        <taxon>Sphingomonas</taxon>
    </lineage>
</organism>
<dbReference type="EMBL" id="FOCF01000006">
    <property type="protein sequence ID" value="SEN32615.1"/>
    <property type="molecule type" value="Genomic_DNA"/>
</dbReference>
<dbReference type="RefSeq" id="WP_093666033.1">
    <property type="nucleotide sequence ID" value="NZ_FOCF01000006.1"/>
</dbReference>
<feature type="signal peptide" evidence="2">
    <location>
        <begin position="1"/>
        <end position="23"/>
    </location>
</feature>
<accession>A0A1H8FLX2</accession>
<dbReference type="STRING" id="1166340.SAMN05192583_2488"/>
<dbReference type="InterPro" id="IPR025737">
    <property type="entry name" value="FApF"/>
</dbReference>
<name>A0A1H8FLX2_9SPHN</name>
<keyword evidence="2" id="KW-0732">Signal</keyword>
<evidence type="ECO:0000313" key="4">
    <source>
        <dbReference type="Proteomes" id="UP000199206"/>
    </source>
</evidence>
<dbReference type="AlphaFoldDB" id="A0A1H8FLX2"/>
<evidence type="ECO:0000256" key="1">
    <source>
        <dbReference type="SAM" id="MobiDB-lite"/>
    </source>
</evidence>
<evidence type="ECO:0000256" key="2">
    <source>
        <dbReference type="SAM" id="SignalP"/>
    </source>
</evidence>
<dbReference type="Pfam" id="PF13557">
    <property type="entry name" value="Phenol_MetA_deg"/>
    <property type="match status" value="1"/>
</dbReference>
<evidence type="ECO:0000313" key="3">
    <source>
        <dbReference type="EMBL" id="SEN32615.1"/>
    </source>
</evidence>